<organism evidence="3 4">
    <name type="scientific">Paraoerskovia marina</name>
    <dbReference type="NCBI Taxonomy" id="545619"/>
    <lineage>
        <taxon>Bacteria</taxon>
        <taxon>Bacillati</taxon>
        <taxon>Actinomycetota</taxon>
        <taxon>Actinomycetes</taxon>
        <taxon>Micrococcales</taxon>
        <taxon>Cellulomonadaceae</taxon>
        <taxon>Paraoerskovia</taxon>
    </lineage>
</organism>
<keyword evidence="3" id="KW-0808">Transferase</keyword>
<reference evidence="3 4" key="1">
    <citation type="submission" date="2016-10" db="EMBL/GenBank/DDBJ databases">
        <authorList>
            <person name="de Groot N.N."/>
        </authorList>
    </citation>
    <scope>NUCLEOTIDE SEQUENCE [LARGE SCALE GENOMIC DNA]</scope>
    <source>
        <strain evidence="3 4">DSM 22126</strain>
    </source>
</reference>
<name>A0A1H1R8X9_9CELL</name>
<protein>
    <submittedName>
        <fullName evidence="3">Phosphotransferase enzyme family protein</fullName>
    </submittedName>
</protein>
<dbReference type="InterPro" id="IPR002575">
    <property type="entry name" value="Aminoglycoside_PTrfase"/>
</dbReference>
<sequence>MTDAVPTTTPIPFVSPPGAAVPDPHTTSPAGPAELHAAGGPPQSGANRIKWLDLPSELRDEIDAMNGSPVVDEASSTTGFSPGLASVLTLADGRRVFVKAASEATEPYTADLHRAEGETAVRIPDEVPSPRFLWALDDEWVVLAFEVAEGRHPITPWSRYALARVLAAIDDLARVPGARDLGLRPTGPDLAAQCTGWAQLVAEPNPGLSVFGSWVPERLDELAELEKGVLIACEGESIVHGDLRADNIVVADAGVQLLDWPYASRGAAWLDLALFLPSVGMQGVAAELKGVDIRSSAREREMMGHELARVFEAHPLGGTVHERDLRSVVAGITGYFLHSALQPAPVSIPHLREFQRAQAVAALSWLEQLID</sequence>
<proteinExistence type="predicted"/>
<dbReference type="GO" id="GO:0016740">
    <property type="term" value="F:transferase activity"/>
    <property type="evidence" value="ECO:0007669"/>
    <property type="project" value="UniProtKB-KW"/>
</dbReference>
<accession>A0A1H1R8X9</accession>
<feature type="compositionally biased region" description="Polar residues" evidence="1">
    <location>
        <begin position="1"/>
        <end position="10"/>
    </location>
</feature>
<dbReference type="Proteomes" id="UP000185663">
    <property type="component" value="Chromosome I"/>
</dbReference>
<dbReference type="eggNOG" id="COG3173">
    <property type="taxonomic scope" value="Bacteria"/>
</dbReference>
<dbReference type="SUPFAM" id="SSF56112">
    <property type="entry name" value="Protein kinase-like (PK-like)"/>
    <property type="match status" value="1"/>
</dbReference>
<evidence type="ECO:0000259" key="2">
    <source>
        <dbReference type="Pfam" id="PF01636"/>
    </source>
</evidence>
<evidence type="ECO:0000256" key="1">
    <source>
        <dbReference type="SAM" id="MobiDB-lite"/>
    </source>
</evidence>
<dbReference type="OrthoDB" id="2570531at2"/>
<evidence type="ECO:0000313" key="3">
    <source>
        <dbReference type="EMBL" id="SDS32254.1"/>
    </source>
</evidence>
<dbReference type="EMBL" id="LT629776">
    <property type="protein sequence ID" value="SDS32254.1"/>
    <property type="molecule type" value="Genomic_DNA"/>
</dbReference>
<evidence type="ECO:0000313" key="4">
    <source>
        <dbReference type="Proteomes" id="UP000185663"/>
    </source>
</evidence>
<dbReference type="STRING" id="545619.SAMN04489860_1292"/>
<feature type="domain" description="Aminoglycoside phosphotransferase" evidence="2">
    <location>
        <begin position="91"/>
        <end position="294"/>
    </location>
</feature>
<dbReference type="Gene3D" id="3.90.1200.10">
    <property type="match status" value="1"/>
</dbReference>
<feature type="region of interest" description="Disordered" evidence="1">
    <location>
        <begin position="1"/>
        <end position="47"/>
    </location>
</feature>
<dbReference type="Pfam" id="PF01636">
    <property type="entry name" value="APH"/>
    <property type="match status" value="1"/>
</dbReference>
<dbReference type="InterPro" id="IPR011009">
    <property type="entry name" value="Kinase-like_dom_sf"/>
</dbReference>
<dbReference type="RefSeq" id="WP_083371997.1">
    <property type="nucleotide sequence ID" value="NZ_LT629776.1"/>
</dbReference>
<keyword evidence="4" id="KW-1185">Reference proteome</keyword>
<gene>
    <name evidence="3" type="ORF">SAMN04489860_1292</name>
</gene>
<dbReference type="AlphaFoldDB" id="A0A1H1R8X9"/>